<proteinExistence type="predicted"/>
<evidence type="ECO:0000256" key="1">
    <source>
        <dbReference type="SAM" id="SignalP"/>
    </source>
</evidence>
<evidence type="ECO:0000313" key="2">
    <source>
        <dbReference type="EMBL" id="GLX82722.1"/>
    </source>
</evidence>
<sequence>MKTKINALALALVPFFALAQDGPEKKEPELTTAMELGFLLKTGNTNSADIKAGVQLRYDQALWRNSLAINLLAKKAEVEDENGEDSWVTSDQTWDVAAKTNYTINEAHSNYVYGSADYKQDRFSGFENQSSVSAGWGRRWYSDEVSSFDADIGPGFKRDVLMATSTMPEETKDAFIVQASGLYLHKINEHVEFRQYLAAKYATKSGENSVYRSETSVTTKLIETLQLKFSLNIDHNSVVETGTKKTDTETAVTIVYSF</sequence>
<dbReference type="Pfam" id="PF04338">
    <property type="entry name" value="DUF481"/>
    <property type="match status" value="1"/>
</dbReference>
<dbReference type="InterPro" id="IPR007433">
    <property type="entry name" value="DUF481"/>
</dbReference>
<feature type="chain" id="PRO_5047010120" evidence="1">
    <location>
        <begin position="20"/>
        <end position="258"/>
    </location>
</feature>
<protein>
    <submittedName>
        <fullName evidence="2">Membrane protein</fullName>
    </submittedName>
</protein>
<feature type="signal peptide" evidence="1">
    <location>
        <begin position="1"/>
        <end position="19"/>
    </location>
</feature>
<evidence type="ECO:0000313" key="3">
    <source>
        <dbReference type="Proteomes" id="UP001157133"/>
    </source>
</evidence>
<accession>A0ABQ6H3N9</accession>
<name>A0ABQ6H3N9_9GAMM</name>
<dbReference type="Proteomes" id="UP001157133">
    <property type="component" value="Unassembled WGS sequence"/>
</dbReference>
<keyword evidence="3" id="KW-1185">Reference proteome</keyword>
<comment type="caution">
    <text evidence="2">The sequence shown here is derived from an EMBL/GenBank/DDBJ whole genome shotgun (WGS) entry which is preliminary data.</text>
</comment>
<keyword evidence="1" id="KW-0732">Signal</keyword>
<gene>
    <name evidence="2" type="ORF">theurythT_21740</name>
</gene>
<reference evidence="2 3" key="1">
    <citation type="submission" date="2023-03" db="EMBL/GenBank/DDBJ databases">
        <title>Draft genome sequence of Thalassotalea eurytherma JCM 18482T.</title>
        <authorList>
            <person name="Sawabe T."/>
        </authorList>
    </citation>
    <scope>NUCLEOTIDE SEQUENCE [LARGE SCALE GENOMIC DNA]</scope>
    <source>
        <strain evidence="2 3">JCM 18482</strain>
    </source>
</reference>
<dbReference type="EMBL" id="BSSU01000010">
    <property type="protein sequence ID" value="GLX82722.1"/>
    <property type="molecule type" value="Genomic_DNA"/>
</dbReference>
<organism evidence="2 3">
    <name type="scientific">Thalassotalea eurytherma</name>
    <dbReference type="NCBI Taxonomy" id="1144278"/>
    <lineage>
        <taxon>Bacteria</taxon>
        <taxon>Pseudomonadati</taxon>
        <taxon>Pseudomonadota</taxon>
        <taxon>Gammaproteobacteria</taxon>
        <taxon>Alteromonadales</taxon>
        <taxon>Colwelliaceae</taxon>
        <taxon>Thalassotalea</taxon>
    </lineage>
</organism>
<dbReference type="RefSeq" id="WP_284208094.1">
    <property type="nucleotide sequence ID" value="NZ_BSSU01000010.1"/>
</dbReference>